<dbReference type="Pfam" id="PF00172">
    <property type="entry name" value="Zn_clus"/>
    <property type="match status" value="1"/>
</dbReference>
<dbReference type="Proteomes" id="UP000800094">
    <property type="component" value="Unassembled WGS sequence"/>
</dbReference>
<evidence type="ECO:0000256" key="1">
    <source>
        <dbReference type="ARBA" id="ARBA00023242"/>
    </source>
</evidence>
<keyword evidence="5" id="KW-1185">Reference proteome</keyword>
<dbReference type="RefSeq" id="XP_033676112.1">
    <property type="nucleotide sequence ID" value="XM_033830482.1"/>
</dbReference>
<dbReference type="PANTHER" id="PTHR47256:SF1">
    <property type="entry name" value="ZN(II)2CYS6 TRANSCRIPTION FACTOR (EUROFUNG)"/>
    <property type="match status" value="1"/>
</dbReference>
<accession>A0A6A6HTM8</accession>
<evidence type="ECO:0000313" key="4">
    <source>
        <dbReference type="EMBL" id="KAF2241108.1"/>
    </source>
</evidence>
<dbReference type="CDD" id="cd12148">
    <property type="entry name" value="fungal_TF_MHR"/>
    <property type="match status" value="1"/>
</dbReference>
<dbReference type="OrthoDB" id="1919336at2759"/>
<reference evidence="4" key="1">
    <citation type="journal article" date="2020" name="Stud. Mycol.">
        <title>101 Dothideomycetes genomes: a test case for predicting lifestyles and emergence of pathogens.</title>
        <authorList>
            <person name="Haridas S."/>
            <person name="Albert R."/>
            <person name="Binder M."/>
            <person name="Bloem J."/>
            <person name="Labutti K."/>
            <person name="Salamov A."/>
            <person name="Andreopoulos B."/>
            <person name="Baker S."/>
            <person name="Barry K."/>
            <person name="Bills G."/>
            <person name="Bluhm B."/>
            <person name="Cannon C."/>
            <person name="Castanera R."/>
            <person name="Culley D."/>
            <person name="Daum C."/>
            <person name="Ezra D."/>
            <person name="Gonzalez J."/>
            <person name="Henrissat B."/>
            <person name="Kuo A."/>
            <person name="Liang C."/>
            <person name="Lipzen A."/>
            <person name="Lutzoni F."/>
            <person name="Magnuson J."/>
            <person name="Mondo S."/>
            <person name="Nolan M."/>
            <person name="Ohm R."/>
            <person name="Pangilinan J."/>
            <person name="Park H.-J."/>
            <person name="Ramirez L."/>
            <person name="Alfaro M."/>
            <person name="Sun H."/>
            <person name="Tritt A."/>
            <person name="Yoshinaga Y."/>
            <person name="Zwiers L.-H."/>
            <person name="Turgeon B."/>
            <person name="Goodwin S."/>
            <person name="Spatafora J."/>
            <person name="Crous P."/>
            <person name="Grigoriev I."/>
        </authorList>
    </citation>
    <scope>NUCLEOTIDE SEQUENCE</scope>
    <source>
        <strain evidence="4">CBS 122368</strain>
    </source>
</reference>
<keyword evidence="1" id="KW-0539">Nucleus</keyword>
<dbReference type="GO" id="GO:0000981">
    <property type="term" value="F:DNA-binding transcription factor activity, RNA polymerase II-specific"/>
    <property type="evidence" value="ECO:0007669"/>
    <property type="project" value="InterPro"/>
</dbReference>
<dbReference type="PANTHER" id="PTHR47256">
    <property type="entry name" value="ZN(II)2CYS6 TRANSCRIPTION FACTOR (EUROFUNG)-RELATED"/>
    <property type="match status" value="1"/>
</dbReference>
<feature type="compositionally biased region" description="Low complexity" evidence="2">
    <location>
        <begin position="9"/>
        <end position="25"/>
    </location>
</feature>
<dbReference type="SUPFAM" id="SSF57701">
    <property type="entry name" value="Zn2/Cys6 DNA-binding domain"/>
    <property type="match status" value="1"/>
</dbReference>
<feature type="region of interest" description="Disordered" evidence="2">
    <location>
        <begin position="1"/>
        <end position="25"/>
    </location>
</feature>
<dbReference type="SMART" id="SM00066">
    <property type="entry name" value="GAL4"/>
    <property type="match status" value="1"/>
</dbReference>
<evidence type="ECO:0000313" key="5">
    <source>
        <dbReference type="Proteomes" id="UP000800094"/>
    </source>
</evidence>
<dbReference type="Gene3D" id="4.10.240.10">
    <property type="entry name" value="Zn(2)-C6 fungal-type DNA-binding domain"/>
    <property type="match status" value="1"/>
</dbReference>
<dbReference type="InterPro" id="IPR036864">
    <property type="entry name" value="Zn2-C6_fun-type_DNA-bd_sf"/>
</dbReference>
<evidence type="ECO:0000259" key="3">
    <source>
        <dbReference type="PROSITE" id="PS50048"/>
    </source>
</evidence>
<name>A0A6A6HTM8_9PLEO</name>
<dbReference type="InterPro" id="IPR001138">
    <property type="entry name" value="Zn2Cys6_DnaBD"/>
</dbReference>
<dbReference type="AlphaFoldDB" id="A0A6A6HTM8"/>
<evidence type="ECO:0000256" key="2">
    <source>
        <dbReference type="SAM" id="MobiDB-lite"/>
    </source>
</evidence>
<organism evidence="4 5">
    <name type="scientific">Trematosphaeria pertusa</name>
    <dbReference type="NCBI Taxonomy" id="390896"/>
    <lineage>
        <taxon>Eukaryota</taxon>
        <taxon>Fungi</taxon>
        <taxon>Dikarya</taxon>
        <taxon>Ascomycota</taxon>
        <taxon>Pezizomycotina</taxon>
        <taxon>Dothideomycetes</taxon>
        <taxon>Pleosporomycetidae</taxon>
        <taxon>Pleosporales</taxon>
        <taxon>Massarineae</taxon>
        <taxon>Trematosphaeriaceae</taxon>
        <taxon>Trematosphaeria</taxon>
    </lineage>
</organism>
<gene>
    <name evidence="4" type="ORF">BU26DRAFT_525318</name>
</gene>
<dbReference type="GeneID" id="54583812"/>
<proteinExistence type="predicted"/>
<dbReference type="InterPro" id="IPR053187">
    <property type="entry name" value="Notoamide_regulator"/>
</dbReference>
<dbReference type="PROSITE" id="PS50048">
    <property type="entry name" value="ZN2_CY6_FUNGAL_2"/>
    <property type="match status" value="1"/>
</dbReference>
<protein>
    <recommendedName>
        <fullName evidence="3">Zn(2)-C6 fungal-type domain-containing protein</fullName>
    </recommendedName>
</protein>
<sequence>MSARPNILPKPADAPPAGATAEPAAARCTPQRKVGVACKACQSRRTKCDGARPSCQACVHRKSRCEWATAPGQSHSQARKQQIMSLEKDKSAMFEILWYLQTTAPERATELLHRLRSVQGGDVGAMLDYIARDRSDQSTMGAPMSAAASSASLSSSSSSSVSSSSASARRSLPFTQAGEAFSLSNPVLTGYPESPFFRSPDAAGSLVFARPPPGQNATIHGARPAIDMFFWCIGGLFYVSDKADVDRTVRRFADLSDGLTLADLVSRAGSLEVRALAAELAGMAAMGSLHLVLRVPDNAPSIEMADYFYAVAKHGLDSAILYNPLRAMKVCTLVAFYNIALHATVALAYIELGLSLARNHGLNNDTGPPGISRAELADYKRTRRTLIQLQCWLSASLDYLPESLSNNLQLVVDEEDCAPEHVIQREAVKVTVIKARIHHHLPDGYVSEVAVAELRAKLNAFYENLPNWMKLDYLLIAEPDSPASQHRAVIFYVHLFYVSAMMLLSRRLMIAHFSPDATGRVSIGRESSLAIEEGYMAAKANARVLSLMLAEGSVVQTCWLCIFTAYTSCTMILYCATQKALSNLPSSSWASDFELISKCFQTLTFCALKDRLAGSFRDNLARYVAVLHDYQGQNDQLHKGNEASLSDVLFTMHPGTTNLHQAARDLLRLIHRPFSGPGAQEPHLESTMTNCIETTLGTHLEWQWELKGPKAGTGIAHENAPMTDLLLHNERWTTWTPFASARG</sequence>
<dbReference type="GO" id="GO:0008270">
    <property type="term" value="F:zinc ion binding"/>
    <property type="evidence" value="ECO:0007669"/>
    <property type="project" value="InterPro"/>
</dbReference>
<feature type="domain" description="Zn(2)-C6 fungal-type" evidence="3">
    <location>
        <begin position="37"/>
        <end position="67"/>
    </location>
</feature>
<dbReference type="CDD" id="cd00067">
    <property type="entry name" value="GAL4"/>
    <property type="match status" value="1"/>
</dbReference>
<dbReference type="EMBL" id="ML987213">
    <property type="protein sequence ID" value="KAF2241108.1"/>
    <property type="molecule type" value="Genomic_DNA"/>
</dbReference>